<dbReference type="EMBL" id="JAALLT010000003">
    <property type="protein sequence ID" value="NGP76826.1"/>
    <property type="molecule type" value="Genomic_DNA"/>
</dbReference>
<comment type="PTM">
    <text evidence="7">Methylated by PrmC. Methylation increases the termination efficiency of RF1.</text>
</comment>
<evidence type="ECO:0000256" key="4">
    <source>
        <dbReference type="ARBA" id="ARBA00022481"/>
    </source>
</evidence>
<dbReference type="Gene3D" id="6.10.140.1950">
    <property type="match status" value="1"/>
</dbReference>
<dbReference type="PANTHER" id="PTHR43804:SF7">
    <property type="entry name" value="LD18447P"/>
    <property type="match status" value="1"/>
</dbReference>
<dbReference type="InterPro" id="IPR000352">
    <property type="entry name" value="Pep_chain_release_fac_I"/>
</dbReference>
<feature type="domain" description="Prokaryotic-type class I peptide chain release factors" evidence="10">
    <location>
        <begin position="226"/>
        <end position="242"/>
    </location>
</feature>
<name>A0A6M1SXY2_9BACT</name>
<organism evidence="11 12">
    <name type="scientific">Halalkalibaculum roseum</name>
    <dbReference type="NCBI Taxonomy" id="2709311"/>
    <lineage>
        <taxon>Bacteria</taxon>
        <taxon>Pseudomonadati</taxon>
        <taxon>Balneolota</taxon>
        <taxon>Balneolia</taxon>
        <taxon>Balneolales</taxon>
        <taxon>Balneolaceae</taxon>
        <taxon>Halalkalibaculum</taxon>
    </lineage>
</organism>
<dbReference type="HAMAP" id="MF_00093">
    <property type="entry name" value="Rel_fac_1"/>
    <property type="match status" value="1"/>
</dbReference>
<dbReference type="Gene3D" id="3.30.160.20">
    <property type="match status" value="1"/>
</dbReference>
<evidence type="ECO:0000313" key="11">
    <source>
        <dbReference type="EMBL" id="NGP76826.1"/>
    </source>
</evidence>
<reference evidence="11 12" key="1">
    <citation type="submission" date="2020-02" db="EMBL/GenBank/DDBJ databases">
        <title>Balneolaceae bacterium YR4-1, complete genome.</title>
        <authorList>
            <person name="Li Y."/>
            <person name="Wu S."/>
        </authorList>
    </citation>
    <scope>NUCLEOTIDE SEQUENCE [LARGE SCALE GENOMIC DNA]</scope>
    <source>
        <strain evidence="11 12">YR4-1</strain>
    </source>
</reference>
<dbReference type="InterPro" id="IPR005139">
    <property type="entry name" value="PCRF"/>
</dbReference>
<accession>A0A6M1SXY2</accession>
<dbReference type="InterPro" id="IPR050057">
    <property type="entry name" value="Prokaryotic/Mito_RF"/>
</dbReference>
<dbReference type="SMART" id="SM00937">
    <property type="entry name" value="PCRF"/>
    <property type="match status" value="1"/>
</dbReference>
<protein>
    <recommendedName>
        <fullName evidence="7 8">Peptide chain release factor 1</fullName>
        <shortName evidence="7">RF-1</shortName>
    </recommendedName>
</protein>
<dbReference type="Pfam" id="PF03462">
    <property type="entry name" value="PCRF"/>
    <property type="match status" value="1"/>
</dbReference>
<dbReference type="InterPro" id="IPR004373">
    <property type="entry name" value="RF-1"/>
</dbReference>
<evidence type="ECO:0000256" key="5">
    <source>
        <dbReference type="ARBA" id="ARBA00022490"/>
    </source>
</evidence>
<dbReference type="PANTHER" id="PTHR43804">
    <property type="entry name" value="LD18447P"/>
    <property type="match status" value="1"/>
</dbReference>
<dbReference type="PROSITE" id="PS00745">
    <property type="entry name" value="RF_PROK_I"/>
    <property type="match status" value="1"/>
</dbReference>
<comment type="caution">
    <text evidence="11">The sequence shown here is derived from an EMBL/GenBank/DDBJ whole genome shotgun (WGS) entry which is preliminary data.</text>
</comment>
<dbReference type="RefSeq" id="WP_165142592.1">
    <property type="nucleotide sequence ID" value="NZ_JAALLT010000003.1"/>
</dbReference>
<evidence type="ECO:0000256" key="8">
    <source>
        <dbReference type="NCBIfam" id="TIGR00019"/>
    </source>
</evidence>
<dbReference type="InterPro" id="IPR045853">
    <property type="entry name" value="Pep_chain_release_fac_I_sf"/>
</dbReference>
<dbReference type="SUPFAM" id="SSF75620">
    <property type="entry name" value="Release factor"/>
    <property type="match status" value="1"/>
</dbReference>
<keyword evidence="12" id="KW-1185">Reference proteome</keyword>
<evidence type="ECO:0000256" key="1">
    <source>
        <dbReference type="ARBA" id="ARBA00002986"/>
    </source>
</evidence>
<dbReference type="NCBIfam" id="TIGR00019">
    <property type="entry name" value="prfA"/>
    <property type="match status" value="1"/>
</dbReference>
<dbReference type="FunFam" id="3.30.70.1660:FF:000004">
    <property type="entry name" value="Peptide chain release factor 1"/>
    <property type="match status" value="1"/>
</dbReference>
<dbReference type="NCBIfam" id="NF001859">
    <property type="entry name" value="PRK00591.1"/>
    <property type="match status" value="1"/>
</dbReference>
<evidence type="ECO:0000256" key="2">
    <source>
        <dbReference type="ARBA" id="ARBA00004496"/>
    </source>
</evidence>
<evidence type="ECO:0000256" key="9">
    <source>
        <dbReference type="SAM" id="MobiDB-lite"/>
    </source>
</evidence>
<keyword evidence="6 7" id="KW-0648">Protein biosynthesis</keyword>
<evidence type="ECO:0000256" key="7">
    <source>
        <dbReference type="HAMAP-Rule" id="MF_00093"/>
    </source>
</evidence>
<feature type="compositionally biased region" description="Basic and acidic residues" evidence="9">
    <location>
        <begin position="285"/>
        <end position="294"/>
    </location>
</feature>
<dbReference type="Gene3D" id="3.30.70.1660">
    <property type="match status" value="1"/>
</dbReference>
<dbReference type="Pfam" id="PF00472">
    <property type="entry name" value="RF-1"/>
    <property type="match status" value="1"/>
</dbReference>
<proteinExistence type="inferred from homology"/>
<gene>
    <name evidence="7 11" type="primary">prfA</name>
    <name evidence="11" type="ORF">G3570_09295</name>
</gene>
<dbReference type="GO" id="GO:0005829">
    <property type="term" value="C:cytosol"/>
    <property type="evidence" value="ECO:0007669"/>
    <property type="project" value="UniProtKB-ARBA"/>
</dbReference>
<dbReference type="FunFam" id="3.30.160.20:FF:000004">
    <property type="entry name" value="Peptide chain release factor 1"/>
    <property type="match status" value="1"/>
</dbReference>
<dbReference type="FunFam" id="3.30.70.1660:FF:000002">
    <property type="entry name" value="Peptide chain release factor 1"/>
    <property type="match status" value="1"/>
</dbReference>
<feature type="region of interest" description="Disordered" evidence="9">
    <location>
        <begin position="285"/>
        <end position="304"/>
    </location>
</feature>
<dbReference type="AlphaFoldDB" id="A0A6M1SXY2"/>
<comment type="function">
    <text evidence="1 7">Peptide chain release factor 1 directs the termination of translation in response to the peptide chain termination codons UAG and UAA.</text>
</comment>
<evidence type="ECO:0000256" key="6">
    <source>
        <dbReference type="ARBA" id="ARBA00022917"/>
    </source>
</evidence>
<keyword evidence="5 7" id="KW-0963">Cytoplasm</keyword>
<keyword evidence="4 7" id="KW-0488">Methylation</keyword>
<dbReference type="Proteomes" id="UP000473278">
    <property type="component" value="Unassembled WGS sequence"/>
</dbReference>
<dbReference type="GO" id="GO:0016149">
    <property type="term" value="F:translation release factor activity, codon specific"/>
    <property type="evidence" value="ECO:0007669"/>
    <property type="project" value="UniProtKB-UniRule"/>
</dbReference>
<comment type="subcellular location">
    <subcellularLocation>
        <location evidence="2 7">Cytoplasm</location>
    </subcellularLocation>
</comment>
<evidence type="ECO:0000259" key="10">
    <source>
        <dbReference type="PROSITE" id="PS00745"/>
    </source>
</evidence>
<evidence type="ECO:0000313" key="12">
    <source>
        <dbReference type="Proteomes" id="UP000473278"/>
    </source>
</evidence>
<sequence length="356" mass="40781">MEAKLQQVKERYEEVTSAMSDPSVFDDPDHYTELSKEHSELKELVELYEEWKGIKNQLKGNKELIEDGDDPEITEMAEEENKELKPRLEELEEEIKFKLIPKDPDDSKNVIVEIRAGTGGDEAAIFAGDLFDMYRRYAEKMGWKQNIMSVSESEKGGYKEIVFGLEGDEVYGKMKYESGVHRVQRVPDTETQGRVHTSAATVAVLPEAEEVDIDVNMSDIRVDTFRASGAGGQHVNKTDSAIRLTHEPSGVVVECQQERSQHQNKEKAMTMLRSKLYEMEEEKLRKERAEERKSQVSTGDRSAKIRTYNFPQSRLTDHRINLTLYNLDDIMKGEIGEVIKALRVQDNLEKLNAVME</sequence>
<feature type="modified residue" description="N5-methylglutamine" evidence="7">
    <location>
        <position position="233"/>
    </location>
</feature>
<comment type="similarity">
    <text evidence="3 7">Belongs to the prokaryotic/mitochondrial release factor family.</text>
</comment>
<evidence type="ECO:0000256" key="3">
    <source>
        <dbReference type="ARBA" id="ARBA00010835"/>
    </source>
</evidence>